<feature type="coiled-coil region" evidence="1">
    <location>
        <begin position="10"/>
        <end position="62"/>
    </location>
</feature>
<dbReference type="RefSeq" id="XP_018284923.1">
    <property type="nucleotide sequence ID" value="XM_018442218.1"/>
</dbReference>
<organism evidence="2 3">
    <name type="scientific">Phycomyces blakesleeanus (strain ATCC 8743b / DSM 1359 / FGSC 10004 / NBRC 33097 / NRRL 1555)</name>
    <dbReference type="NCBI Taxonomy" id="763407"/>
    <lineage>
        <taxon>Eukaryota</taxon>
        <taxon>Fungi</taxon>
        <taxon>Fungi incertae sedis</taxon>
        <taxon>Mucoromycota</taxon>
        <taxon>Mucoromycotina</taxon>
        <taxon>Mucoromycetes</taxon>
        <taxon>Mucorales</taxon>
        <taxon>Phycomycetaceae</taxon>
        <taxon>Phycomyces</taxon>
    </lineage>
</organism>
<dbReference type="GeneID" id="29003124"/>
<evidence type="ECO:0000313" key="3">
    <source>
        <dbReference type="Proteomes" id="UP000077315"/>
    </source>
</evidence>
<dbReference type="VEuPathDB" id="FungiDB:PHYBLDRAFT_70129"/>
<protein>
    <recommendedName>
        <fullName evidence="4">Shugoshin C-terminal domain-containing protein</fullName>
    </recommendedName>
</protein>
<keyword evidence="1" id="KW-0175">Coiled coil</keyword>
<evidence type="ECO:0008006" key="4">
    <source>
        <dbReference type="Google" id="ProtNLM"/>
    </source>
</evidence>
<evidence type="ECO:0000256" key="1">
    <source>
        <dbReference type="SAM" id="Coils"/>
    </source>
</evidence>
<dbReference type="InParanoid" id="A0A162TG73"/>
<dbReference type="EMBL" id="KV441000">
    <property type="protein sequence ID" value="OAD66883.1"/>
    <property type="molecule type" value="Genomic_DNA"/>
</dbReference>
<name>A0A162TG73_PHYB8</name>
<dbReference type="AlphaFoldDB" id="A0A162TG73"/>
<keyword evidence="3" id="KW-1185">Reference proteome</keyword>
<evidence type="ECO:0000313" key="2">
    <source>
        <dbReference type="EMBL" id="OAD66883.1"/>
    </source>
</evidence>
<accession>A0A162TG73</accession>
<reference evidence="3" key="1">
    <citation type="submission" date="2015-06" db="EMBL/GenBank/DDBJ databases">
        <title>Expansion of signal transduction pathways in fungi by whole-genome duplication.</title>
        <authorList>
            <consortium name="DOE Joint Genome Institute"/>
            <person name="Corrochano L.M."/>
            <person name="Kuo A."/>
            <person name="Marcet-Houben M."/>
            <person name="Polaino S."/>
            <person name="Salamov A."/>
            <person name="Villalobos J.M."/>
            <person name="Alvarez M.I."/>
            <person name="Avalos J."/>
            <person name="Benito E.P."/>
            <person name="Benoit I."/>
            <person name="Burger G."/>
            <person name="Camino L.P."/>
            <person name="Canovas D."/>
            <person name="Cerda-Olmedo E."/>
            <person name="Cheng J.-F."/>
            <person name="Dominguez A."/>
            <person name="Elias M."/>
            <person name="Eslava A.P."/>
            <person name="Glaser F."/>
            <person name="Grimwood J."/>
            <person name="Gutierrez G."/>
            <person name="Heitman J."/>
            <person name="Henrissat B."/>
            <person name="Iturriaga E.A."/>
            <person name="Lang B.F."/>
            <person name="Lavin J.L."/>
            <person name="Lee S."/>
            <person name="Li W."/>
            <person name="Lindquist E."/>
            <person name="Lopez-Garcia S."/>
            <person name="Luque E.M."/>
            <person name="Marcos A.T."/>
            <person name="Martin J."/>
            <person name="McCluskey K."/>
            <person name="Medina H.R."/>
            <person name="Miralles-Duran A."/>
            <person name="Miyazaki A."/>
            <person name="Munoz-Torres E."/>
            <person name="Oguiza J.A."/>
            <person name="Ohm R."/>
            <person name="Olmedo M."/>
            <person name="Orejas M."/>
            <person name="Ortiz-Castellanos L."/>
            <person name="Pisabarro A.G."/>
            <person name="Rodriguez-Romero J."/>
            <person name="Ruiz-Herrera J."/>
            <person name="Ruiz-Vazquez R."/>
            <person name="Sanz C."/>
            <person name="Schackwitz W."/>
            <person name="Schmutz J."/>
            <person name="Shahriari M."/>
            <person name="Shelest E."/>
            <person name="Silva-Franco F."/>
            <person name="Soanes D."/>
            <person name="Syed K."/>
            <person name="Tagua V.G."/>
            <person name="Talbot N.J."/>
            <person name="Thon M."/>
            <person name="De vries R.P."/>
            <person name="Wiebenga A."/>
            <person name="Yadav J.S."/>
            <person name="Braun E.L."/>
            <person name="Baker S."/>
            <person name="Garre V."/>
            <person name="Horwitz B."/>
            <person name="Torres-Martinez S."/>
            <person name="Idnurm A."/>
            <person name="Herrera-Estrella A."/>
            <person name="Gabaldon T."/>
            <person name="Grigoriev I.V."/>
        </authorList>
    </citation>
    <scope>NUCLEOTIDE SEQUENCE [LARGE SCALE GENOMIC DNA]</scope>
    <source>
        <strain evidence="3">NRRL 1555(-)</strain>
    </source>
</reference>
<dbReference type="OrthoDB" id="2290900at2759"/>
<sequence length="190" mass="21919">MSIDINCVEVDKARKELDAFKQRHHQQNHELVQFNIAYALKIQTLSKELRDLRHENISLRISLIHLKQNTPTPTPTPTETTTTKDSLKRELIRPSNCQCQCQCKQKKHDTQNIDTQVPICDSPTQEDQHQKVDEPTEFFADSPGTLDICTQEIGRSKRSTLRKCYTMPSVKSKLRKGDPFTFGNKLQTNK</sequence>
<dbReference type="Proteomes" id="UP000077315">
    <property type="component" value="Unassembled WGS sequence"/>
</dbReference>
<proteinExistence type="predicted"/>
<gene>
    <name evidence="2" type="ORF">PHYBLDRAFT_70129</name>
</gene>